<feature type="chain" id="PRO_5032525020" evidence="6">
    <location>
        <begin position="20"/>
        <end position="133"/>
    </location>
</feature>
<keyword evidence="1" id="KW-0349">Heme</keyword>
<dbReference type="EMBL" id="CP047901">
    <property type="protein sequence ID" value="QHO63441.1"/>
    <property type="molecule type" value="Genomic_DNA"/>
</dbReference>
<keyword evidence="9" id="KW-1185">Reference proteome</keyword>
<reference evidence="9" key="1">
    <citation type="journal article" date="2020" name="Microorganisms">
        <title>Complete Genome of a Member of a New Bacterial Lineage in the Microgenomates Group Reveals an Unusual Nucleotide Composition Disparity Between Two Strands of DNA and Limited Metabolic Potential.</title>
        <authorList>
            <person name="Kadnikov V.V."/>
            <person name="Mardanov A.V."/>
            <person name="Beletsky A.V."/>
            <person name="Karnachuk O.V."/>
            <person name="Ravin N.V."/>
        </authorList>
    </citation>
    <scope>NUCLEOTIDE SEQUENCE [LARGE SCALE GENOMIC DNA]</scope>
</reference>
<dbReference type="InterPro" id="IPR050668">
    <property type="entry name" value="Cytochrome_b5"/>
</dbReference>
<protein>
    <submittedName>
        <fullName evidence="8">Cytochrome b5</fullName>
    </submittedName>
</protein>
<evidence type="ECO:0000313" key="8">
    <source>
        <dbReference type="EMBL" id="QHO63441.1"/>
    </source>
</evidence>
<evidence type="ECO:0000256" key="2">
    <source>
        <dbReference type="ARBA" id="ARBA00022723"/>
    </source>
</evidence>
<dbReference type="SUPFAM" id="SSF55856">
    <property type="entry name" value="Cytochrome b5-like heme/steroid binding domain"/>
    <property type="match status" value="1"/>
</dbReference>
<dbReference type="Pfam" id="PF00173">
    <property type="entry name" value="Cyt-b5"/>
    <property type="match status" value="1"/>
</dbReference>
<feature type="signal peptide" evidence="6">
    <location>
        <begin position="1"/>
        <end position="19"/>
    </location>
</feature>
<gene>
    <name evidence="8" type="ORF">MICH65_0460</name>
</gene>
<feature type="compositionally biased region" description="Low complexity" evidence="5">
    <location>
        <begin position="28"/>
        <end position="38"/>
    </location>
</feature>
<dbReference type="PANTHER" id="PTHR19359">
    <property type="entry name" value="CYTOCHROME B5"/>
    <property type="match status" value="1"/>
</dbReference>
<dbReference type="GO" id="GO:0046872">
    <property type="term" value="F:metal ion binding"/>
    <property type="evidence" value="ECO:0007669"/>
    <property type="project" value="UniProtKB-KW"/>
</dbReference>
<dbReference type="Gene3D" id="3.10.120.10">
    <property type="entry name" value="Cytochrome b5-like heme/steroid binding domain"/>
    <property type="match status" value="1"/>
</dbReference>
<keyword evidence="3" id="KW-0408">Iron</keyword>
<name>A0A857NDA4_9BACT</name>
<evidence type="ECO:0000259" key="7">
    <source>
        <dbReference type="PROSITE" id="PS50255"/>
    </source>
</evidence>
<dbReference type="GO" id="GO:0020037">
    <property type="term" value="F:heme binding"/>
    <property type="evidence" value="ECO:0007669"/>
    <property type="project" value="InterPro"/>
</dbReference>
<dbReference type="InterPro" id="IPR018506">
    <property type="entry name" value="Cyt_B5_heme-BS"/>
</dbReference>
<evidence type="ECO:0000256" key="6">
    <source>
        <dbReference type="SAM" id="SignalP"/>
    </source>
</evidence>
<dbReference type="PROSITE" id="PS51257">
    <property type="entry name" value="PROKAR_LIPOPROTEIN"/>
    <property type="match status" value="1"/>
</dbReference>
<evidence type="ECO:0000256" key="4">
    <source>
        <dbReference type="ARBA" id="ARBA00038168"/>
    </source>
</evidence>
<dbReference type="KEGG" id="caqa:MICH65_0460"/>
<dbReference type="Proteomes" id="UP000463983">
    <property type="component" value="Chromosome"/>
</dbReference>
<evidence type="ECO:0000313" key="9">
    <source>
        <dbReference type="Proteomes" id="UP000463983"/>
    </source>
</evidence>
<sequence length="133" mass="14142">MLKKAISPVIASLLLSACSLNPISELTPTPTSTISPSLDQEATPFKEPENSTQAYTMEEVVTHDSADSCWLVIQGQVYDVTSFVSNHPGGEAILEGCGQDATVLFNTRPMGSGTPHSDGARITLETYLIGTLE</sequence>
<accession>A0A857NDA4</accession>
<feature type="domain" description="Cytochrome b5 heme-binding" evidence="7">
    <location>
        <begin position="52"/>
        <end position="133"/>
    </location>
</feature>
<evidence type="ECO:0000256" key="1">
    <source>
        <dbReference type="ARBA" id="ARBA00022617"/>
    </source>
</evidence>
<proteinExistence type="inferred from homology"/>
<dbReference type="RefSeq" id="WP_161931822.1">
    <property type="nucleotide sequence ID" value="NZ_CP047901.1"/>
</dbReference>
<dbReference type="InterPro" id="IPR001199">
    <property type="entry name" value="Cyt_B5-like_heme/steroid-bd"/>
</dbReference>
<keyword evidence="6" id="KW-0732">Signal</keyword>
<dbReference type="GO" id="GO:0016020">
    <property type="term" value="C:membrane"/>
    <property type="evidence" value="ECO:0007669"/>
    <property type="project" value="TreeGrafter"/>
</dbReference>
<dbReference type="InterPro" id="IPR036400">
    <property type="entry name" value="Cyt_B5-like_heme/steroid_sf"/>
</dbReference>
<comment type="similarity">
    <text evidence="4">Belongs to the cytochrome b5 family.</text>
</comment>
<dbReference type="AlphaFoldDB" id="A0A857NDA4"/>
<dbReference type="PROSITE" id="PS50255">
    <property type="entry name" value="CYTOCHROME_B5_2"/>
    <property type="match status" value="1"/>
</dbReference>
<dbReference type="SMART" id="SM01117">
    <property type="entry name" value="Cyt-b5"/>
    <property type="match status" value="1"/>
</dbReference>
<organism evidence="8 9">
    <name type="scientific">Candidatus Chazhemtobacterium aquaticus</name>
    <dbReference type="NCBI Taxonomy" id="2715735"/>
    <lineage>
        <taxon>Bacteria</taxon>
        <taxon>Candidatus Chazhemtobacteraceae</taxon>
        <taxon>Candidatus Chazhemtobacterium</taxon>
    </lineage>
</organism>
<dbReference type="PANTHER" id="PTHR19359:SF95">
    <property type="entry name" value="CYTOCHROME B5 TYPE B"/>
    <property type="match status" value="1"/>
</dbReference>
<evidence type="ECO:0000256" key="5">
    <source>
        <dbReference type="SAM" id="MobiDB-lite"/>
    </source>
</evidence>
<evidence type="ECO:0000256" key="3">
    <source>
        <dbReference type="ARBA" id="ARBA00023004"/>
    </source>
</evidence>
<keyword evidence="2" id="KW-0479">Metal-binding</keyword>
<feature type="region of interest" description="Disordered" evidence="5">
    <location>
        <begin position="28"/>
        <end position="51"/>
    </location>
</feature>
<dbReference type="PROSITE" id="PS00191">
    <property type="entry name" value="CYTOCHROME_B5_1"/>
    <property type="match status" value="1"/>
</dbReference>